<reference evidence="1 2" key="1">
    <citation type="submission" date="2021-08" db="EMBL/GenBank/DDBJ databases">
        <title>Draft genome sequence of Spirulina subsalsa with high tolerance to salinity and hype-accumulation of phycocyanin.</title>
        <authorList>
            <person name="Pei H."/>
            <person name="Jiang L."/>
        </authorList>
    </citation>
    <scope>NUCLEOTIDE SEQUENCE [LARGE SCALE GENOMIC DNA]</scope>
    <source>
        <strain evidence="1 2">FACHB-351</strain>
    </source>
</reference>
<comment type="caution">
    <text evidence="1">The sequence shown here is derived from an EMBL/GenBank/DDBJ whole genome shotgun (WGS) entry which is preliminary data.</text>
</comment>
<name>A0ABT3LC93_9CYAN</name>
<evidence type="ECO:0000313" key="2">
    <source>
        <dbReference type="Proteomes" id="UP001526426"/>
    </source>
</evidence>
<accession>A0ABT3LC93</accession>
<protein>
    <submittedName>
        <fullName evidence="1">Uncharacterized protein</fullName>
    </submittedName>
</protein>
<dbReference type="EMBL" id="JAIHOM010000153">
    <property type="protein sequence ID" value="MCW6038605.1"/>
    <property type="molecule type" value="Genomic_DNA"/>
</dbReference>
<sequence length="135" mass="15903">NLPPTSPQTNPLLTLIQQRQALLKEINDPTFNEFETVNPQLPDFSQLLTPTTAFLAVRFHEELTPTRTIPQALKAAQTWFRTRTVPQFLQWCEQTFQIDPDDLDRYALRFARRYSRSYPFAKRLYWAAFRVNGLE</sequence>
<feature type="non-terminal residue" evidence="1">
    <location>
        <position position="1"/>
    </location>
</feature>
<proteinExistence type="predicted"/>
<keyword evidence="2" id="KW-1185">Reference proteome</keyword>
<evidence type="ECO:0000313" key="1">
    <source>
        <dbReference type="EMBL" id="MCW6038605.1"/>
    </source>
</evidence>
<gene>
    <name evidence="1" type="ORF">K4A83_20355</name>
</gene>
<organism evidence="1 2">
    <name type="scientific">Spirulina subsalsa FACHB-351</name>
    <dbReference type="NCBI Taxonomy" id="234711"/>
    <lineage>
        <taxon>Bacteria</taxon>
        <taxon>Bacillati</taxon>
        <taxon>Cyanobacteriota</taxon>
        <taxon>Cyanophyceae</taxon>
        <taxon>Spirulinales</taxon>
        <taxon>Spirulinaceae</taxon>
        <taxon>Spirulina</taxon>
    </lineage>
</organism>
<dbReference type="Proteomes" id="UP001526426">
    <property type="component" value="Unassembled WGS sequence"/>
</dbReference>